<feature type="compositionally biased region" description="Basic and acidic residues" evidence="4">
    <location>
        <begin position="48"/>
        <end position="58"/>
    </location>
</feature>
<feature type="repeat" description="TPR" evidence="3">
    <location>
        <begin position="1762"/>
        <end position="1795"/>
    </location>
</feature>
<feature type="repeat" description="TPR" evidence="3">
    <location>
        <begin position="4634"/>
        <end position="4667"/>
    </location>
</feature>
<feature type="compositionally biased region" description="Basic and acidic residues" evidence="4">
    <location>
        <begin position="261"/>
        <end position="270"/>
    </location>
</feature>
<comment type="caution">
    <text evidence="6">The sequence shown here is derived from an EMBL/GenBank/DDBJ whole genome shotgun (WGS) entry which is preliminary data.</text>
</comment>
<feature type="region of interest" description="Disordered" evidence="4">
    <location>
        <begin position="1"/>
        <end position="274"/>
    </location>
</feature>
<name>A0ABD3P945_9STRA</name>
<dbReference type="InterPro" id="IPR019734">
    <property type="entry name" value="TPR_rpt"/>
</dbReference>
<feature type="compositionally biased region" description="Low complexity" evidence="4">
    <location>
        <begin position="198"/>
        <end position="215"/>
    </location>
</feature>
<evidence type="ECO:0000256" key="1">
    <source>
        <dbReference type="ARBA" id="ARBA00022737"/>
    </source>
</evidence>
<reference evidence="6 7" key="1">
    <citation type="journal article" date="2020" name="G3 (Bethesda)">
        <title>Improved Reference Genome for Cyclotella cryptica CCMP332, a Model for Cell Wall Morphogenesis, Salinity Adaptation, and Lipid Production in Diatoms (Bacillariophyta).</title>
        <authorList>
            <person name="Roberts W.R."/>
            <person name="Downey K.M."/>
            <person name="Ruck E.C."/>
            <person name="Traller J.C."/>
            <person name="Alverson A.J."/>
        </authorList>
    </citation>
    <scope>NUCLEOTIDE SEQUENCE [LARGE SCALE GENOMIC DNA]</scope>
    <source>
        <strain evidence="6 7">CCMP332</strain>
    </source>
</reference>
<keyword evidence="2 3" id="KW-0802">TPR repeat</keyword>
<dbReference type="PANTHER" id="PTHR45641:SF19">
    <property type="entry name" value="NEPHROCYSTIN-3"/>
    <property type="match status" value="1"/>
</dbReference>
<feature type="compositionally biased region" description="Low complexity" evidence="4">
    <location>
        <begin position="480"/>
        <end position="510"/>
    </location>
</feature>
<dbReference type="Proteomes" id="UP001516023">
    <property type="component" value="Unassembled WGS sequence"/>
</dbReference>
<dbReference type="Pfam" id="PF13181">
    <property type="entry name" value="TPR_8"/>
    <property type="match status" value="2"/>
</dbReference>
<feature type="compositionally biased region" description="Basic and acidic residues" evidence="4">
    <location>
        <begin position="417"/>
        <end position="427"/>
    </location>
</feature>
<feature type="region of interest" description="Disordered" evidence="4">
    <location>
        <begin position="552"/>
        <end position="589"/>
    </location>
</feature>
<feature type="repeat" description="TPR" evidence="3">
    <location>
        <begin position="2472"/>
        <end position="2505"/>
    </location>
</feature>
<evidence type="ECO:0000256" key="3">
    <source>
        <dbReference type="PROSITE-ProRule" id="PRU00339"/>
    </source>
</evidence>
<evidence type="ECO:0000256" key="4">
    <source>
        <dbReference type="SAM" id="MobiDB-lite"/>
    </source>
</evidence>
<feature type="repeat" description="TPR" evidence="3">
    <location>
        <begin position="4096"/>
        <end position="4129"/>
    </location>
</feature>
<dbReference type="Gene3D" id="1.25.40.10">
    <property type="entry name" value="Tetratricopeptide repeat domain"/>
    <property type="match status" value="18"/>
</dbReference>
<dbReference type="Pfam" id="PF13424">
    <property type="entry name" value="TPR_12"/>
    <property type="match status" value="15"/>
</dbReference>
<dbReference type="SUPFAM" id="SSF48452">
    <property type="entry name" value="TPR-like"/>
    <property type="match status" value="15"/>
</dbReference>
<feature type="region of interest" description="Disordered" evidence="4">
    <location>
        <begin position="731"/>
        <end position="756"/>
    </location>
</feature>
<accession>A0ABD3P945</accession>
<feature type="compositionally biased region" description="Basic and acidic residues" evidence="4">
    <location>
        <begin position="1"/>
        <end position="31"/>
    </location>
</feature>
<dbReference type="PANTHER" id="PTHR45641">
    <property type="entry name" value="TETRATRICOPEPTIDE REPEAT PROTEIN (AFU_ORTHOLOGUE AFUA_6G03870)"/>
    <property type="match status" value="1"/>
</dbReference>
<feature type="region of interest" description="Disordered" evidence="4">
    <location>
        <begin position="393"/>
        <end position="427"/>
    </location>
</feature>
<feature type="repeat" description="TPR" evidence="3">
    <location>
        <begin position="2515"/>
        <end position="2548"/>
    </location>
</feature>
<evidence type="ECO:0000256" key="2">
    <source>
        <dbReference type="ARBA" id="ARBA00022803"/>
    </source>
</evidence>
<gene>
    <name evidence="6" type="ORF">HJC23_005785</name>
</gene>
<feature type="repeat" description="TPR" evidence="3">
    <location>
        <begin position="3860"/>
        <end position="3893"/>
    </location>
</feature>
<dbReference type="SMART" id="SM00028">
    <property type="entry name" value="TPR"/>
    <property type="match status" value="56"/>
</dbReference>
<feature type="repeat" description="TPR" evidence="3">
    <location>
        <begin position="3264"/>
        <end position="3297"/>
    </location>
</feature>
<dbReference type="EMBL" id="JABMIG020000242">
    <property type="protein sequence ID" value="KAL3784127.1"/>
    <property type="molecule type" value="Genomic_DNA"/>
</dbReference>
<feature type="repeat" description="TPR" evidence="3">
    <location>
        <begin position="3619"/>
        <end position="3652"/>
    </location>
</feature>
<feature type="region of interest" description="Disordered" evidence="4">
    <location>
        <begin position="683"/>
        <end position="705"/>
    </location>
</feature>
<feature type="compositionally biased region" description="Polar residues" evidence="4">
    <location>
        <begin position="738"/>
        <end position="750"/>
    </location>
</feature>
<sequence>MDPPIEKRQREPAPLERSNRDPEEIFIDPRTRHPQSHAVSSHHAPARSGEKNSRRKNDLSSPRRATTTDDAYSSQYRPVRRYGEEKTGGTSHSHRSRRIPETHARPPQQESGRPLESNSRLDRYGGQEYHNERARVESGRKQQRKRRDSWGSYESSSSDQQSNYGTKGFTRPVHRQFQENKDGSYVPSRRFAPRDNSRNSSPSSNSLRSYNSLNRGQRSKRQQDRNSYMEQDEEEYLVREEGSISSMRQNRRSSHSSNSLNRRDMHESRSRNNIHNIKAEARDYHLEEDAFVHSIRHNRQTSFSSNSTNTRGMHKSRSRNSHYDEEDQDQDSRVGADTRVPSLRHNRQLSSSSNSLNRRDINQSRSRNNRRSSYHEEEDDDDYLVGEEVHLVTSGRSTRQIRRQSTLRSNNSSYNDLYDKDSDPSEKEFDTWSMAKSAFSTLPDTHQKTFDIYYNDDDTPSLSASSRGNTSYSSRHRPVSRSSSFQSQLSQRSSQQSSFRSQSSRNQSSRKQLPLNSVAYDESDLSMGSILSGIDGDEVDLPLVVDSTSLLSEGGSFSSQKRKHRKNIEGRRSRDVSPNSDKSLSKPEYPLFDLDGLEIEIEVSDNEASHDSDEASRDSDLQELTHDKIDSEDLDRPWWIQQLEDEGLFEFDTSTVYATKMPSKHQFGRDIHHTLAETLADTGMAENSKSKEKEDSSDTSTVGVDDDVGDWEERLWSLARKYYKDYCGKSSDRVNDGASGSKSVETSTDENGLADDQIDEASIKEQEQLFSEEFESEKQGVLMFRSLLMACIKAYVEAFHSELGQPDDPIKRSSEFKLADDEFVDAPVNLDVNRYVPLVTARDLFEEVIKMVDGGTISLAAGDANAMYAASLSAKKRAELIVTILVEGNLHIFRRYQVITVQESIKLTSVSKQPQSRKLLSKSSAKVDTDVQTELDKYLYGDMYEEEKKEEDDDDFHDLHDTVETQEYEIRIRSAVIKKVLEKAPPTRKVESVSWAIIVGRVILSNIKGSETEEPESQNWQHDEERSMSHCTLANSKHAQPLAELYCLRYAPTFLLRSLTAQKDLGGENDFIKFADLTRLLTNKVYIRRRFELQGPFNATLSHLSNFHDQIVYHGNMERCKQDDSKEYMVLHDMLVSVLYSHLETTLKNTGYQLQQSQRDDGGIKPAKDEKDDNINSESITIGNYAKVVAICLEVGRALHHLGLCLGRRQRDMAKVDRALIRGVDNSTKNLDNYTKNNADDRSNAVSLEIASYRHALDAYKACIYLFSRVEETALSEPSLMRGGQEELQQLREAKMSVELHLADTLTCLGFCHDTKLCEYDSALMAYRESLSLYIRHIGRFHTMVSNTLHNMGTIHVELKQWAEAASCYRQCLSIIKRKEEQEKSAWIKSHGFSNDEEDQPQGFVSSMNEDIACTLECLGSSLAMMEEYDASLVCLQQAIDRMGHAEGSGIYADRNLAIPSVYAGRLLSQAANLVMKQASELASSINWECHMMLFSGKNKIDSNLRFLLASHIKKEHCAKDFIRKAILARRHNCYVDAKMSVEISTAATSLELEAFACDLLTAGRLEFRERSYAAAISYFYEALIINLSSSQGIHSVDKGVKSRGLLVFDKDSLKAGEASLKVTDDVLGTIDLSVESCTAEPSRLTLQILSLIGISYTRINEINKAKKVLSITFDGAKALAAKIGDRKSALQEAIALIDVAVSQVRLSFIACKMGDSTSVLSLEQAIETFNAAAQKLSSSEDETTLMYHRQRLEIIINNGITSAWHVLGQVYMNENDTGQAMKYLEKTIDTLNAIHDTRLKCPDPKAIYAPLPFETCFFWEDPSPLSTATILSDTNQHLGQLSEDESFRLECYERAIGLREFFMSKLGSLSSVDNEHTLDCFDESRWERQNMHCYASLLEILENTGTNKLDDYTDEEKSLKSQNEPKSADMTLTKEDVLFRMGNLQAHLGLLKEAIKSFKEADDSTVERLGTKDHLILSNIKYNMGNAYRQLSLSSLTPEQKDFAKERAMACYSESIRISTTLYGNFHSSTAESIQNQGILYMGSVHPWLNIVHEEWEDEEDEDIAMDFLKESLRIRKKDKESGSNLEQASTLYFLGNLCLRSIGRNSYRADSDTSKLATDAINFLLESLKIRNLLLGEDHLDVVNTLQCLGQAYLHRSLSAKGNFTKANEDLVKALETLKSSLDLRSSIKEHAATPYENFIIAKAHCCYLLGHAEEARDRLDGAMAHFTSALRLLQTAGKQATVDISKDADGRHMMNIEAVNLLAARLLQHMALIHKKKRAFDKATLFLNKCVQIRSRCKCVKDGSLSNARIDCQLGEVFLDKEDADSSIEYFSRTLRTYLKHFGKDSLNVAEALFCMGKAFSLKARFRKSLHCYDKAMQIYEFKEALASKEKLGDIHREIGHDMMLSGGDLSEALEHYRSSVSFLEGSNSAYEVSSKLLTFYSEMLSIMRDVYDAENDNLAKSELSDEIGDVLHRMGNLFASSGEHTKAMHCFTEVLDIQKKRHTDREELRIADLLFNLGNIYVELKQPERALKCLEQSYDITKEALGNHKELHSTMYLMGVAFTELQDFDNALDWFSQALSVLQANSDDEVVDDAARGRTLYRLGQVCEQLEDNLKALSCFQDCAKLLKITRSNDLELSSALFSMGNLLQHNSDFERALSCYDQSLRIRLELGDHSTIAITKESIGVALSSIGEFDRALAFLADALRTKTQQYGCVNYDTGRALMHIGQNYLNQGLHGVAMTYFEAGLSVFQAEVYSVDAAVCLYNIGVIQDFTLSPEERSIKNYIQAIHIVKEYKAAVKTSTHTSGQQKYDSILSRSLHNAAKFYVQKKNYVDALQFMLEAFQAKKDVFGLNHAETAASQHWLGTIRLALGEDDLALSDFKGALKVRVSLFGTENKDVAETLYGLAEVHFKRDELPECLECINENLRLCSTHQLESDGSKLCRSKLLLGSCYQELGQYDQAKEHLLESLHKMLSVHGGARHLDIADAYFRLGICFCETNDYDESIKHFQKCLDIRTSMLGNLDIECANTYESIGIVQQKKMCHQEAISSFERALAIKKISLPEIDEDISVLLHFIGTSLFAIQKYDDALYYFKSSTDVKKKLHGGRDQEYAMSLLDQAAAFAKIGDDRRSMECYSESIESGGLPLDSWELGIAHKSMASYFHVQNLFESSFESYSEAISIFEWVMENEQLSTAKYDDVIECYVRLLEIGDEPISEDRGTTCYKLANCYVQVSKLQEAISMYREAIMIQAQVFGADHVSIANSLHNLGNCYRDYGDFEKSAECLTKALAILTVALGEEHEDVADTSHCLGVTLRMRSELQEAIPLFEKALAVRKKKLGPQHISTASTLYNLALLFQMKGSWNSAMKYCKEALRIQRTMLGDNNPITLSTLECAGRIHHGKQDYENAIKCFKSSFDQGNMMLLREIGLIYKDRGELDKATIIFAEAVSHVREVLGFNGADEDLLKSLHTRKQHTSEKDLIKLADDAMYYGSVLSCLDQFVDALTCFRFSNMIYQAKYSSVGSDHLIIAENLHRTGCVLEKLNLQPMSNDGLNDALDILTEALRIRKLHLVGSHPDLSETLVILAKVHHKLGNRRDALKFLTDAVESRGTKNAPFVDFDSLLQIGQMQKQYGRYQEALRTFEECLQVKLRLVGTRHSSIGELQFFMGDLLLEAGDFDSAESKFKEALEILEQTGSDIISVADVQFSMGILYTEAQNFSLALDCFIKSLQGRKLETLTTKVEMAELLNNIGICYCGMKEYDKAQVYHAEALESLIEELGYDHVDVGFCWHSLGTVHTELHDLEEALSCFKNAVKIERSELYLQSLGICLVKLNDIENAYVCLSEALQMKQLDVLPDDDMAEIQRHLGIIWMKREKYEDALAMFEKALKIKVSLSANSSDKFRINLMESFVGALESVEILYGSDHLRYAKLLHQKGNVHSSYNEHPLAIEAYIECLRIYKQQYGDYHLSVANTLFNLGVSLNAKGSPEKGIRCFVKALRISKAKLGEDHLDIADTYEQMAASNKLMMNYTEATNYFEKALNVRKLLTGGNELKSSTIMHEMGKNYCEDKNFGSAERAFKESLRIRTAQLGRDDILVAESMFHLGSLYKLRDDMTNALKCYEECLRINKSKSNVSNSHIADIFNSLGDIHSSLGNAGKSLCCFSKAISLYSEAYGRHDERVVSSLARKGHVYRSSGEYTNALSCFAECLELTRLLPDGCVSSLAEDRAYCLSQMGEIYSKTGDVTEASSHFALALAAYKQIFGPNNLQVASVLQNMAAHFVSVKEFERGYSCAKEALAMREKLLGKDDTETADTLYFTGKILFECCKYNEAFRCLERARRIHLKKLGKISLQVANDNFLLGTICERKADLSGSSQEDTQSDLDSAVQYLQDSLKARRELLVNGDPEIGVTLTRLGHVYYKLTEYDNSVDCFSESLKLRQANRDNGSATQLLVADSLFNLGTALNRALDTKRALQLFSDALKEYQLLLDKNDLNIAKCFSCIGEVHEKENDLSEAIKCLEKAGRIYEHNFGVGEPNEKAIKTSNMKNDYAYQAETLYTLATAHDRMGDEGTSLKLYRRSLKIYKSLFGRDSLQVAKVLNRLANMKGRTGSVEKAMVLFDESLRIRMLHLGNNHEDVAETLFGMGIVFEKRKNYPAAMKAYSDCLRIRSSRHGSDSMEVAQVVVNIGVVRGNKGDFSGALKSWNKALAIYRKHGLNDDDALVATVLSHQDLAANLIKSRGKSKK</sequence>
<evidence type="ECO:0000313" key="7">
    <source>
        <dbReference type="Proteomes" id="UP001516023"/>
    </source>
</evidence>
<protein>
    <recommendedName>
        <fullName evidence="5">Anaphase-promoting complex subunit 5 domain-containing protein</fullName>
    </recommendedName>
</protein>
<feature type="compositionally biased region" description="Low complexity" evidence="4">
    <location>
        <begin position="150"/>
        <end position="165"/>
    </location>
</feature>
<dbReference type="SUPFAM" id="SSF81901">
    <property type="entry name" value="HCP-like"/>
    <property type="match status" value="1"/>
</dbReference>
<dbReference type="PROSITE" id="PS50005">
    <property type="entry name" value="TPR"/>
    <property type="match status" value="15"/>
</dbReference>
<keyword evidence="1" id="KW-0677">Repeat</keyword>
<dbReference type="Pfam" id="PF13374">
    <property type="entry name" value="TPR_10"/>
    <property type="match status" value="2"/>
</dbReference>
<evidence type="ECO:0000313" key="6">
    <source>
        <dbReference type="EMBL" id="KAL3784127.1"/>
    </source>
</evidence>
<feature type="compositionally biased region" description="Basic and acidic residues" evidence="4">
    <location>
        <begin position="119"/>
        <end position="140"/>
    </location>
</feature>
<feature type="domain" description="Anaphase-promoting complex subunit 5" evidence="5">
    <location>
        <begin position="2170"/>
        <end position="2225"/>
    </location>
</feature>
<feature type="repeat" description="TPR" evidence="3">
    <location>
        <begin position="2556"/>
        <end position="2589"/>
    </location>
</feature>
<organism evidence="6 7">
    <name type="scientific">Cyclotella cryptica</name>
    <dbReference type="NCBI Taxonomy" id="29204"/>
    <lineage>
        <taxon>Eukaryota</taxon>
        <taxon>Sar</taxon>
        <taxon>Stramenopiles</taxon>
        <taxon>Ochrophyta</taxon>
        <taxon>Bacillariophyta</taxon>
        <taxon>Coscinodiscophyceae</taxon>
        <taxon>Thalassiosirophycidae</taxon>
        <taxon>Stephanodiscales</taxon>
        <taxon>Stephanodiscaceae</taxon>
        <taxon>Cyclotella</taxon>
    </lineage>
</organism>
<feature type="compositionally biased region" description="Polar residues" evidence="4">
    <location>
        <begin position="460"/>
        <end position="470"/>
    </location>
</feature>
<feature type="repeat" description="TPR" evidence="3">
    <location>
        <begin position="2989"/>
        <end position="3022"/>
    </location>
</feature>
<feature type="compositionally biased region" description="Polar residues" evidence="4">
    <location>
        <begin position="59"/>
        <end position="76"/>
    </location>
</feature>
<feature type="repeat" description="TPR" evidence="3">
    <location>
        <begin position="3661"/>
        <end position="3694"/>
    </location>
</feature>
<dbReference type="InterPro" id="IPR026000">
    <property type="entry name" value="Apc5_dom"/>
</dbReference>
<feature type="repeat" description="TPR" evidence="3">
    <location>
        <begin position="3786"/>
        <end position="3819"/>
    </location>
</feature>
<feature type="region of interest" description="Disordered" evidence="4">
    <location>
        <begin position="457"/>
        <end position="517"/>
    </location>
</feature>
<dbReference type="Pfam" id="PF12862">
    <property type="entry name" value="ANAPC5"/>
    <property type="match status" value="1"/>
</dbReference>
<feature type="region of interest" description="Disordered" evidence="4">
    <location>
        <begin position="295"/>
        <end position="381"/>
    </location>
</feature>
<keyword evidence="7" id="KW-1185">Reference proteome</keyword>
<feature type="repeat" description="TPR" evidence="3">
    <location>
        <begin position="4406"/>
        <end position="4439"/>
    </location>
</feature>
<dbReference type="InterPro" id="IPR011990">
    <property type="entry name" value="TPR-like_helical_dom_sf"/>
</dbReference>
<feature type="compositionally biased region" description="Basic and acidic residues" evidence="4">
    <location>
        <begin position="1158"/>
        <end position="1174"/>
    </location>
</feature>
<feature type="compositionally biased region" description="Polar residues" evidence="4">
    <location>
        <begin position="394"/>
        <end position="415"/>
    </location>
</feature>
<evidence type="ECO:0000259" key="5">
    <source>
        <dbReference type="Pfam" id="PF12862"/>
    </source>
</evidence>
<proteinExistence type="predicted"/>
<feature type="region of interest" description="Disordered" evidence="4">
    <location>
        <begin position="1152"/>
        <end position="1175"/>
    </location>
</feature>
<feature type="repeat" description="TPR" evidence="3">
    <location>
        <begin position="2642"/>
        <end position="2675"/>
    </location>
</feature>
<feature type="compositionally biased region" description="Polar residues" evidence="4">
    <location>
        <begin position="300"/>
        <end position="311"/>
    </location>
</feature>
<feature type="repeat" description="TPR" evidence="3">
    <location>
        <begin position="4493"/>
        <end position="4526"/>
    </location>
</feature>